<keyword evidence="1" id="KW-0472">Membrane</keyword>
<feature type="transmembrane region" description="Helical" evidence="1">
    <location>
        <begin position="20"/>
        <end position="40"/>
    </location>
</feature>
<dbReference type="AlphaFoldDB" id="A0A0E9RIE4"/>
<name>A0A0E9RIE4_ANGAN</name>
<keyword evidence="1" id="KW-0812">Transmembrane</keyword>
<accession>A0A0E9RIE4</accession>
<keyword evidence="1" id="KW-1133">Transmembrane helix</keyword>
<dbReference type="EMBL" id="GBXM01079656">
    <property type="protein sequence ID" value="JAH28921.1"/>
    <property type="molecule type" value="Transcribed_RNA"/>
</dbReference>
<reference evidence="2" key="1">
    <citation type="submission" date="2014-11" db="EMBL/GenBank/DDBJ databases">
        <authorList>
            <person name="Amaro Gonzalez C."/>
        </authorList>
    </citation>
    <scope>NUCLEOTIDE SEQUENCE</scope>
</reference>
<organism evidence="2">
    <name type="scientific">Anguilla anguilla</name>
    <name type="common">European freshwater eel</name>
    <name type="synonym">Muraena anguilla</name>
    <dbReference type="NCBI Taxonomy" id="7936"/>
    <lineage>
        <taxon>Eukaryota</taxon>
        <taxon>Metazoa</taxon>
        <taxon>Chordata</taxon>
        <taxon>Craniata</taxon>
        <taxon>Vertebrata</taxon>
        <taxon>Euteleostomi</taxon>
        <taxon>Actinopterygii</taxon>
        <taxon>Neopterygii</taxon>
        <taxon>Teleostei</taxon>
        <taxon>Anguilliformes</taxon>
        <taxon>Anguillidae</taxon>
        <taxon>Anguilla</taxon>
    </lineage>
</organism>
<evidence type="ECO:0000256" key="1">
    <source>
        <dbReference type="SAM" id="Phobius"/>
    </source>
</evidence>
<proteinExistence type="predicted"/>
<reference evidence="2" key="2">
    <citation type="journal article" date="2015" name="Fish Shellfish Immunol.">
        <title>Early steps in the European eel (Anguilla anguilla)-Vibrio vulnificus interaction in the gills: Role of the RtxA13 toxin.</title>
        <authorList>
            <person name="Callol A."/>
            <person name="Pajuelo D."/>
            <person name="Ebbesson L."/>
            <person name="Teles M."/>
            <person name="MacKenzie S."/>
            <person name="Amaro C."/>
        </authorList>
    </citation>
    <scope>NUCLEOTIDE SEQUENCE</scope>
</reference>
<evidence type="ECO:0000313" key="2">
    <source>
        <dbReference type="EMBL" id="JAH28921.1"/>
    </source>
</evidence>
<sequence length="67" mass="7973">MHRKASHPNSPPLYFPRDYHLFTVLLFWLKINFGILSVQYQQNCQPWRRLDGEHLAVGICLHLMEPV</sequence>
<protein>
    <submittedName>
        <fullName evidence="2">Uncharacterized protein</fullName>
    </submittedName>
</protein>